<dbReference type="Gene3D" id="3.30.710.10">
    <property type="entry name" value="Potassium Channel Kv1.1, Chain A"/>
    <property type="match status" value="1"/>
</dbReference>
<dbReference type="InterPro" id="IPR011333">
    <property type="entry name" value="SKP1/BTB/POZ_sf"/>
</dbReference>
<reference evidence="2" key="1">
    <citation type="submission" date="2023-04" db="EMBL/GenBank/DDBJ databases">
        <title>Aspergillus oryzae NBRC 4228.</title>
        <authorList>
            <person name="Ichikawa N."/>
            <person name="Sato H."/>
            <person name="Tonouchi N."/>
        </authorList>
    </citation>
    <scope>NUCLEOTIDE SEQUENCE</scope>
    <source>
        <strain evidence="2">NBRC 4228</strain>
    </source>
</reference>
<dbReference type="Pfam" id="PF00651">
    <property type="entry name" value="BTB"/>
    <property type="match status" value="1"/>
</dbReference>
<dbReference type="SUPFAM" id="SSF54695">
    <property type="entry name" value="POZ domain"/>
    <property type="match status" value="1"/>
</dbReference>
<proteinExistence type="predicted"/>
<dbReference type="InterPro" id="IPR000210">
    <property type="entry name" value="BTB/POZ_dom"/>
</dbReference>
<dbReference type="PANTHER" id="PTHR47843">
    <property type="entry name" value="BTB DOMAIN-CONTAINING PROTEIN-RELATED"/>
    <property type="match status" value="1"/>
</dbReference>
<dbReference type="Proteomes" id="UP001165205">
    <property type="component" value="Unassembled WGS sequence"/>
</dbReference>
<dbReference type="AlphaFoldDB" id="A0AAN4Y9N4"/>
<evidence type="ECO:0000259" key="1">
    <source>
        <dbReference type="PROSITE" id="PS50097"/>
    </source>
</evidence>
<organism evidence="2 3">
    <name type="scientific">Aspergillus oryzae</name>
    <name type="common">Yellow koji mold</name>
    <dbReference type="NCBI Taxonomy" id="5062"/>
    <lineage>
        <taxon>Eukaryota</taxon>
        <taxon>Fungi</taxon>
        <taxon>Dikarya</taxon>
        <taxon>Ascomycota</taxon>
        <taxon>Pezizomycotina</taxon>
        <taxon>Eurotiomycetes</taxon>
        <taxon>Eurotiomycetidae</taxon>
        <taxon>Eurotiales</taxon>
        <taxon>Aspergillaceae</taxon>
        <taxon>Aspergillus</taxon>
        <taxon>Aspergillus subgen. Circumdati</taxon>
    </lineage>
</organism>
<protein>
    <submittedName>
        <fullName evidence="2">Unnamed protein product</fullName>
    </submittedName>
</protein>
<name>A0AAN4Y9N4_ASPOZ</name>
<gene>
    <name evidence="2" type="ORF">Aory04_000120300</name>
</gene>
<dbReference type="EMBL" id="BSYA01000007">
    <property type="protein sequence ID" value="GMG23837.1"/>
    <property type="molecule type" value="Genomic_DNA"/>
</dbReference>
<comment type="caution">
    <text evidence="2">The sequence shown here is derived from an EMBL/GenBank/DDBJ whole genome shotgun (WGS) entry which is preliminary data.</text>
</comment>
<evidence type="ECO:0000313" key="2">
    <source>
        <dbReference type="EMBL" id="GMG23837.1"/>
    </source>
</evidence>
<evidence type="ECO:0000313" key="3">
    <source>
        <dbReference type="Proteomes" id="UP001165205"/>
    </source>
</evidence>
<accession>A0AAN4Y9N4</accession>
<dbReference type="PROSITE" id="PS50097">
    <property type="entry name" value="BTB"/>
    <property type="match status" value="1"/>
</dbReference>
<feature type="domain" description="BTB" evidence="1">
    <location>
        <begin position="113"/>
        <end position="183"/>
    </location>
</feature>
<sequence length="336" mass="38126">MELYPCSPSTITSWSSSSHVHLQFIKPDQATKPKTTTCIYFSRTSLFFATPLRPIVLRIRTVPRLPKVRLRRIQNDDGKQRRISRVSFCSNTKDPRAAEYQKYVNSLNRFLTSDFVSLQALNSTRVFKVHKALLDAKCKAVASAFNGNFTERQYGVYTFSDTSEETLARFLEWAYGGDYTQPAVKRKDTTSEKVNKGPAGDQLESLDHPLVAHMALYIFSEVYIVPNLKELAFTKIKEAIELIERPETADDCLGVISLLKLAYTKIPANTSSAELQEWLALYAAFGLEELRDQPSFNDVLRLSPDLASKILSYLNPTDSPPWSGGRCKPWGYRSWQ</sequence>